<evidence type="ECO:0000313" key="2">
    <source>
        <dbReference type="Proteomes" id="UP000182836"/>
    </source>
</evidence>
<gene>
    <name evidence="1" type="ORF">SAMN04487909_103348</name>
</gene>
<dbReference type="EMBL" id="FNED01000003">
    <property type="protein sequence ID" value="SDI40209.1"/>
    <property type="molecule type" value="Genomic_DNA"/>
</dbReference>
<proteinExistence type="predicted"/>
<sequence>MLLCYTLQLHKEQSTLLPNLVEGFRYWFSPYHYQENGESIKQ</sequence>
<dbReference type="AlphaFoldDB" id="A0A1G8KA29"/>
<name>A0A1G8KA29_ANEMI</name>
<dbReference type="Proteomes" id="UP000182836">
    <property type="component" value="Unassembled WGS sequence"/>
</dbReference>
<organism evidence="1 2">
    <name type="scientific">Aneurinibacillus migulanus</name>
    <name type="common">Bacillus migulanus</name>
    <dbReference type="NCBI Taxonomy" id="47500"/>
    <lineage>
        <taxon>Bacteria</taxon>
        <taxon>Bacillati</taxon>
        <taxon>Bacillota</taxon>
        <taxon>Bacilli</taxon>
        <taxon>Bacillales</taxon>
        <taxon>Paenibacillaceae</taxon>
        <taxon>Aneurinibacillus group</taxon>
        <taxon>Aneurinibacillus</taxon>
    </lineage>
</organism>
<evidence type="ECO:0000313" key="1">
    <source>
        <dbReference type="EMBL" id="SDI40209.1"/>
    </source>
</evidence>
<protein>
    <submittedName>
        <fullName evidence="1">Uncharacterized protein</fullName>
    </submittedName>
</protein>
<reference evidence="1 2" key="1">
    <citation type="submission" date="2016-10" db="EMBL/GenBank/DDBJ databases">
        <authorList>
            <person name="de Groot N.N."/>
        </authorList>
    </citation>
    <scope>NUCLEOTIDE SEQUENCE [LARGE SCALE GENOMIC DNA]</scope>
    <source>
        <strain evidence="1 2">DSM 2895</strain>
    </source>
</reference>
<accession>A0A1G8KA29</accession>